<dbReference type="PANTHER" id="PTHR11496:SF102">
    <property type="entry name" value="ALCOHOL DEHYDROGENASE 4"/>
    <property type="match status" value="1"/>
</dbReference>
<keyword evidence="2" id="KW-0560">Oxidoreductase</keyword>
<dbReference type="Pfam" id="PF25137">
    <property type="entry name" value="ADH_Fe_C"/>
    <property type="match status" value="1"/>
</dbReference>
<evidence type="ECO:0000259" key="5">
    <source>
        <dbReference type="Pfam" id="PF25137"/>
    </source>
</evidence>
<dbReference type="InterPro" id="IPR034786">
    <property type="entry name" value="MAR"/>
</dbReference>
<name>A0ABP5K7Y5_9ACTN</name>
<evidence type="ECO:0000313" key="6">
    <source>
        <dbReference type="EMBL" id="GAA2128587.1"/>
    </source>
</evidence>
<reference evidence="7" key="1">
    <citation type="journal article" date="2019" name="Int. J. Syst. Evol. Microbiol.">
        <title>The Global Catalogue of Microorganisms (GCM) 10K type strain sequencing project: providing services to taxonomists for standard genome sequencing and annotation.</title>
        <authorList>
            <consortium name="The Broad Institute Genomics Platform"/>
            <consortium name="The Broad Institute Genome Sequencing Center for Infectious Disease"/>
            <person name="Wu L."/>
            <person name="Ma J."/>
        </authorList>
    </citation>
    <scope>NUCLEOTIDE SEQUENCE [LARGE SCALE GENOMIC DNA]</scope>
    <source>
        <strain evidence="7">JCM 16021</strain>
    </source>
</reference>
<dbReference type="InterPro" id="IPR001670">
    <property type="entry name" value="ADH_Fe/GldA"/>
</dbReference>
<dbReference type="PANTHER" id="PTHR11496">
    <property type="entry name" value="ALCOHOL DEHYDROGENASE"/>
    <property type="match status" value="1"/>
</dbReference>
<dbReference type="Pfam" id="PF00465">
    <property type="entry name" value="Fe-ADH"/>
    <property type="match status" value="1"/>
</dbReference>
<comment type="caution">
    <text evidence="6">The sequence shown here is derived from an EMBL/GenBank/DDBJ whole genome shotgun (WGS) entry which is preliminary data.</text>
</comment>
<dbReference type="EMBL" id="BAAAQQ010000013">
    <property type="protein sequence ID" value="GAA2128587.1"/>
    <property type="molecule type" value="Genomic_DNA"/>
</dbReference>
<feature type="domain" description="Alcohol dehydrogenase iron-type/glycerol dehydrogenase GldA" evidence="4">
    <location>
        <begin position="18"/>
        <end position="155"/>
    </location>
</feature>
<evidence type="ECO:0000259" key="4">
    <source>
        <dbReference type="Pfam" id="PF00465"/>
    </source>
</evidence>
<dbReference type="CDD" id="cd08177">
    <property type="entry name" value="MAR"/>
    <property type="match status" value="1"/>
</dbReference>
<protein>
    <submittedName>
        <fullName evidence="6">Maleylacetate reductase</fullName>
    </submittedName>
</protein>
<keyword evidence="3" id="KW-0520">NAD</keyword>
<dbReference type="Gene3D" id="1.20.1090.10">
    <property type="entry name" value="Dehydroquinate synthase-like - alpha domain"/>
    <property type="match status" value="1"/>
</dbReference>
<sequence length="356" mass="36921">MTGSEGAARDQRVHFVPERAAEALRVEAATYGARRVLVIASPSSEQVAHDLTSGLPVVHRHDEVVQHVPVEVAERARAAASEHEADLLVSIGGGSAVGLAKAVALTSDRPGGLPIVAVPTTYAGSEVTDVWGLTENGRKTTGSDPRVRPVAIVYDAALTLSMPTRLSVVSGLNAFAHAVDGLWAPRADDRTASLARDGIAALAAALPQVADEPQGLAGREEALRGAYVSALSFALAGSGLHHKICHVLGGRHDLPHAETHAVVLPHVVALNMPGAPEAERLVADALGAASAALGIDALWDRLDAPRSLRDLGLEREAIPGAVDAILPLVPDSNPVHVTAGELIDLLTASWEGARPR</sequence>
<keyword evidence="7" id="KW-1185">Reference proteome</keyword>
<feature type="domain" description="Fe-containing alcohol dehydrogenase-like C-terminal" evidence="5">
    <location>
        <begin position="168"/>
        <end position="349"/>
    </location>
</feature>
<accession>A0ABP5K7Y5</accession>
<dbReference type="SUPFAM" id="SSF56796">
    <property type="entry name" value="Dehydroquinate synthase-like"/>
    <property type="match status" value="1"/>
</dbReference>
<evidence type="ECO:0000256" key="3">
    <source>
        <dbReference type="ARBA" id="ARBA00023027"/>
    </source>
</evidence>
<gene>
    <name evidence="6" type="ORF">GCM10009843_29200</name>
</gene>
<organism evidence="6 7">
    <name type="scientific">Nocardioides bigeumensis</name>
    <dbReference type="NCBI Taxonomy" id="433657"/>
    <lineage>
        <taxon>Bacteria</taxon>
        <taxon>Bacillati</taxon>
        <taxon>Actinomycetota</taxon>
        <taxon>Actinomycetes</taxon>
        <taxon>Propionibacteriales</taxon>
        <taxon>Nocardioidaceae</taxon>
        <taxon>Nocardioides</taxon>
    </lineage>
</organism>
<comment type="similarity">
    <text evidence="1">Belongs to the iron-containing alcohol dehydrogenase family.</text>
</comment>
<dbReference type="InterPro" id="IPR039697">
    <property type="entry name" value="Alcohol_dehydrogenase_Fe"/>
</dbReference>
<proteinExistence type="inferred from homology"/>
<dbReference type="InterPro" id="IPR056798">
    <property type="entry name" value="ADH_Fe_C"/>
</dbReference>
<dbReference type="Gene3D" id="3.40.50.1970">
    <property type="match status" value="1"/>
</dbReference>
<evidence type="ECO:0000256" key="1">
    <source>
        <dbReference type="ARBA" id="ARBA00007358"/>
    </source>
</evidence>
<dbReference type="Proteomes" id="UP001500575">
    <property type="component" value="Unassembled WGS sequence"/>
</dbReference>
<evidence type="ECO:0000313" key="7">
    <source>
        <dbReference type="Proteomes" id="UP001500575"/>
    </source>
</evidence>
<evidence type="ECO:0000256" key="2">
    <source>
        <dbReference type="ARBA" id="ARBA00023002"/>
    </source>
</evidence>